<dbReference type="SMART" id="SM01091">
    <property type="entry name" value="CorC_HlyC"/>
    <property type="match status" value="1"/>
</dbReference>
<dbReference type="Proteomes" id="UP001231616">
    <property type="component" value="Unassembled WGS sequence"/>
</dbReference>
<dbReference type="InterPro" id="IPR036318">
    <property type="entry name" value="FAD-bd_PCMH-like_sf"/>
</dbReference>
<dbReference type="RefSeq" id="WP_305895142.1">
    <property type="nucleotide sequence ID" value="NZ_JAUZVZ010000039.1"/>
</dbReference>
<dbReference type="SUPFAM" id="SSF56176">
    <property type="entry name" value="FAD-binding/transporter-associated domain-like"/>
    <property type="match status" value="1"/>
</dbReference>
<dbReference type="Pfam" id="PF03471">
    <property type="entry name" value="CorC_HlyC"/>
    <property type="match status" value="1"/>
</dbReference>
<proteinExistence type="predicted"/>
<sequence>TVPPSAEFLGVIRQGEWIMTRENPTFRLKDSVLILCKMNDVQAISTVLASTAKVGGLTQSDFFGDFVLNAQITLDELDSFYTIALPEHDSHITLADYITDRFHRRVVVGDQVSLDRLVLTVRQINDNGDIKLVGIKPKES</sequence>
<comment type="caution">
    <text evidence="2">The sequence shown here is derived from an EMBL/GenBank/DDBJ whole genome shotgun (WGS) entry which is preliminary data.</text>
</comment>
<accession>A0ABT9H3M3</accession>
<dbReference type="EMBL" id="JAUZVZ010000039">
    <property type="protein sequence ID" value="MDP4537896.1"/>
    <property type="molecule type" value="Genomic_DNA"/>
</dbReference>
<evidence type="ECO:0000259" key="1">
    <source>
        <dbReference type="SMART" id="SM01091"/>
    </source>
</evidence>
<evidence type="ECO:0000313" key="3">
    <source>
        <dbReference type="Proteomes" id="UP001231616"/>
    </source>
</evidence>
<feature type="non-terminal residue" evidence="2">
    <location>
        <position position="1"/>
    </location>
</feature>
<reference evidence="2 3" key="1">
    <citation type="submission" date="2023-08" db="EMBL/GenBank/DDBJ databases">
        <authorList>
            <person name="Joshi A."/>
            <person name="Thite S."/>
        </authorList>
    </citation>
    <scope>NUCLEOTIDE SEQUENCE [LARGE SCALE GENOMIC DNA]</scope>
    <source>
        <strain evidence="2 3">AC40</strain>
    </source>
</reference>
<organism evidence="2 3">
    <name type="scientific">Alkalimonas collagenimarina</name>
    <dbReference type="NCBI Taxonomy" id="400390"/>
    <lineage>
        <taxon>Bacteria</taxon>
        <taxon>Pseudomonadati</taxon>
        <taxon>Pseudomonadota</taxon>
        <taxon>Gammaproteobacteria</taxon>
        <taxon>Alkalimonas</taxon>
    </lineage>
</organism>
<dbReference type="InterPro" id="IPR005170">
    <property type="entry name" value="Transptr-assoc_dom"/>
</dbReference>
<name>A0ABT9H3M3_9GAMM</name>
<feature type="domain" description="Transporter-associated" evidence="1">
    <location>
        <begin position="59"/>
        <end position="139"/>
    </location>
</feature>
<evidence type="ECO:0000313" key="2">
    <source>
        <dbReference type="EMBL" id="MDP4537896.1"/>
    </source>
</evidence>
<gene>
    <name evidence="2" type="ORF">Q3O60_17070</name>
</gene>
<keyword evidence="3" id="KW-1185">Reference proteome</keyword>
<protein>
    <submittedName>
        <fullName evidence="2">Transporter associated domain-containing protein</fullName>
    </submittedName>
</protein>
<dbReference type="InterPro" id="IPR016169">
    <property type="entry name" value="FAD-bd_PCMH_sub2"/>
</dbReference>
<dbReference type="Gene3D" id="3.30.465.10">
    <property type="match status" value="1"/>
</dbReference>